<protein>
    <submittedName>
        <fullName evidence="2">Uncharacterized protein</fullName>
    </submittedName>
</protein>
<sequence>MSDDEYDDELPPISVNTSFSRDSQELLRMPTAEELASQRAREAECERELQALRASDTEVCLHTADSSGSEGEAALAAAVTALRVKAAARAGPPSLVDLLTPMLARLPQGYLPDALLDTLREATPAALATLTQDVCEATVSAQVHSREEVAVAAVWLCAASVGASSRDLRRRSRRALHGLLGHGHFADPDGEASRALSAAVIGGNLGATTYLELADAVEAAPANAHFHRQLLLAALADLLQCKAQPEADDSCGCAWAASSVAASWAKLPPATCGACVRVAGRIARACACPHACAPHRARLLTTLAAAPPGAARAAPDRLEVLVAAQKLQLLFREL</sequence>
<proteinExistence type="predicted"/>
<dbReference type="Proteomes" id="UP001549921">
    <property type="component" value="Unassembled WGS sequence"/>
</dbReference>
<dbReference type="EMBL" id="JBEDNZ010000024">
    <property type="protein sequence ID" value="KAL0811616.1"/>
    <property type="molecule type" value="Genomic_DNA"/>
</dbReference>
<reference evidence="2 3" key="1">
    <citation type="submission" date="2024-06" db="EMBL/GenBank/DDBJ databases">
        <title>A chromosome-level genome assembly of beet webworm, Loxostege sticticalis.</title>
        <authorList>
            <person name="Zhang Y."/>
        </authorList>
    </citation>
    <scope>NUCLEOTIDE SEQUENCE [LARGE SCALE GENOMIC DNA]</scope>
    <source>
        <strain evidence="2">AQ028</strain>
        <tissue evidence="2">Male pupae</tissue>
    </source>
</reference>
<comment type="caution">
    <text evidence="2">The sequence shown here is derived from an EMBL/GenBank/DDBJ whole genome shotgun (WGS) entry which is preliminary data.</text>
</comment>
<name>A0ABD0SC33_LOXSC</name>
<organism evidence="2 3">
    <name type="scientific">Loxostege sticticalis</name>
    <name type="common">Beet webworm moth</name>
    <dbReference type="NCBI Taxonomy" id="481309"/>
    <lineage>
        <taxon>Eukaryota</taxon>
        <taxon>Metazoa</taxon>
        <taxon>Ecdysozoa</taxon>
        <taxon>Arthropoda</taxon>
        <taxon>Hexapoda</taxon>
        <taxon>Insecta</taxon>
        <taxon>Pterygota</taxon>
        <taxon>Neoptera</taxon>
        <taxon>Endopterygota</taxon>
        <taxon>Lepidoptera</taxon>
        <taxon>Glossata</taxon>
        <taxon>Ditrysia</taxon>
        <taxon>Pyraloidea</taxon>
        <taxon>Crambidae</taxon>
        <taxon>Pyraustinae</taxon>
        <taxon>Loxostege</taxon>
    </lineage>
</organism>
<feature type="region of interest" description="Disordered" evidence="1">
    <location>
        <begin position="1"/>
        <end position="24"/>
    </location>
</feature>
<feature type="compositionally biased region" description="Acidic residues" evidence="1">
    <location>
        <begin position="1"/>
        <end position="10"/>
    </location>
</feature>
<accession>A0ABD0SC33</accession>
<dbReference type="AlphaFoldDB" id="A0ABD0SC33"/>
<evidence type="ECO:0000313" key="2">
    <source>
        <dbReference type="EMBL" id="KAL0811616.1"/>
    </source>
</evidence>
<evidence type="ECO:0000256" key="1">
    <source>
        <dbReference type="SAM" id="MobiDB-lite"/>
    </source>
</evidence>
<gene>
    <name evidence="2" type="ORF">ABMA28_009987</name>
</gene>
<evidence type="ECO:0000313" key="3">
    <source>
        <dbReference type="Proteomes" id="UP001549921"/>
    </source>
</evidence>